<evidence type="ECO:0000256" key="4">
    <source>
        <dbReference type="ARBA" id="ARBA00022723"/>
    </source>
</evidence>
<dbReference type="PANTHER" id="PTHR30002:SF4">
    <property type="entry name" value="EPOXYQUEUOSINE REDUCTASE"/>
    <property type="match status" value="1"/>
</dbReference>
<dbReference type="InterPro" id="IPR013542">
    <property type="entry name" value="QueG_DUF1730"/>
</dbReference>
<dbReference type="OrthoDB" id="9784571at2"/>
<evidence type="ECO:0000256" key="1">
    <source>
        <dbReference type="ARBA" id="ARBA00022485"/>
    </source>
</evidence>
<dbReference type="Pfam" id="PF13646">
    <property type="entry name" value="HEAT_2"/>
    <property type="match status" value="1"/>
</dbReference>
<dbReference type="GO" id="GO:0008616">
    <property type="term" value="P:tRNA queuosine(34) biosynthetic process"/>
    <property type="evidence" value="ECO:0007669"/>
    <property type="project" value="UniProtKB-KW"/>
</dbReference>
<keyword evidence="2" id="KW-0963">Cytoplasm</keyword>
<dbReference type="SUPFAM" id="SSF46548">
    <property type="entry name" value="alpha-helical ferredoxin"/>
    <property type="match status" value="1"/>
</dbReference>
<dbReference type="InterPro" id="IPR017900">
    <property type="entry name" value="4Fe4S_Fe_S_CS"/>
</dbReference>
<evidence type="ECO:0000256" key="6">
    <source>
        <dbReference type="ARBA" id="ARBA00023002"/>
    </source>
</evidence>
<dbReference type="NCBIfam" id="TIGR00276">
    <property type="entry name" value="tRNA epoxyqueuosine(34) reductase QueG"/>
    <property type="match status" value="1"/>
</dbReference>
<protein>
    <submittedName>
        <fullName evidence="10">Epoxyqueuosine reductase</fullName>
    </submittedName>
</protein>
<dbReference type="Pfam" id="PF08331">
    <property type="entry name" value="QueG_DUF1730"/>
    <property type="match status" value="1"/>
</dbReference>
<dbReference type="GO" id="GO:0046872">
    <property type="term" value="F:metal ion binding"/>
    <property type="evidence" value="ECO:0007669"/>
    <property type="project" value="UniProtKB-KW"/>
</dbReference>
<sequence length="380" mass="42578">MANEQLKEKIIDYAHQIGIDKIGFTAADPFSEMKARLKMQQADNYQSGFEKGSNAERTEPKLHVSDAESIIAIAVAYPSRMKARPVNKKGERRGNFCRASWGMDYHTVLNDKLNQLNRFIENLVPGFRSRIMVDTGELSDRAVAERAGIGFSGKNCAIITPEFGSYVYLGEMITNVPFTSDVPVDDGCGDCTKCLDACPTGALVAPGRLNAKNCIAFLTQTKDFLPDEYRDKLGNQLYGFDTCQLVCPKNKGVDFHLHDAFEPEPDKVKPELLPLLSISNREFKETFGHMAGSWRGKKPLQRNAILALAHYREERAVEELDRLMRTDPRPVIRGTAAFAIGKIGRRDSYRLIQQARLSETDEAVIAEMEKGLAFELVYQN</sequence>
<dbReference type="SUPFAM" id="SSF48371">
    <property type="entry name" value="ARM repeat"/>
    <property type="match status" value="1"/>
</dbReference>
<evidence type="ECO:0000256" key="8">
    <source>
        <dbReference type="ARBA" id="ARBA00023014"/>
    </source>
</evidence>
<dbReference type="RefSeq" id="WP_110250129.1">
    <property type="nucleotide sequence ID" value="NZ_QJJR01000001.1"/>
</dbReference>
<evidence type="ECO:0000313" key="10">
    <source>
        <dbReference type="EMBL" id="PXW93028.1"/>
    </source>
</evidence>
<evidence type="ECO:0000256" key="3">
    <source>
        <dbReference type="ARBA" id="ARBA00022694"/>
    </source>
</evidence>
<keyword evidence="6" id="KW-0560">Oxidoreductase</keyword>
<dbReference type="InterPro" id="IPR011989">
    <property type="entry name" value="ARM-like"/>
</dbReference>
<dbReference type="AlphaFoldDB" id="A0A2V3WK32"/>
<evidence type="ECO:0000256" key="5">
    <source>
        <dbReference type="ARBA" id="ARBA00022785"/>
    </source>
</evidence>
<keyword evidence="11" id="KW-1185">Reference proteome</keyword>
<dbReference type="GO" id="GO:0051539">
    <property type="term" value="F:4 iron, 4 sulfur cluster binding"/>
    <property type="evidence" value="ECO:0007669"/>
    <property type="project" value="UniProtKB-KW"/>
</dbReference>
<dbReference type="InterPro" id="IPR017896">
    <property type="entry name" value="4Fe4S_Fe-S-bd"/>
</dbReference>
<dbReference type="InterPro" id="IPR004453">
    <property type="entry name" value="QueG"/>
</dbReference>
<name>A0A2V3WK32_9BACI</name>
<keyword evidence="7" id="KW-0408">Iron</keyword>
<evidence type="ECO:0000259" key="9">
    <source>
        <dbReference type="PROSITE" id="PS51379"/>
    </source>
</evidence>
<evidence type="ECO:0000313" key="11">
    <source>
        <dbReference type="Proteomes" id="UP000247922"/>
    </source>
</evidence>
<dbReference type="PROSITE" id="PS00198">
    <property type="entry name" value="4FE4S_FER_1"/>
    <property type="match status" value="1"/>
</dbReference>
<feature type="domain" description="4Fe-4S ferredoxin-type" evidence="9">
    <location>
        <begin position="180"/>
        <end position="208"/>
    </location>
</feature>
<dbReference type="Gene3D" id="1.25.10.10">
    <property type="entry name" value="Leucine-rich Repeat Variant"/>
    <property type="match status" value="1"/>
</dbReference>
<dbReference type="Pfam" id="PF13484">
    <property type="entry name" value="Fer4_16"/>
    <property type="match status" value="1"/>
</dbReference>
<keyword evidence="8" id="KW-0411">Iron-sulfur</keyword>
<proteinExistence type="predicted"/>
<dbReference type="EMBL" id="QJJR01000001">
    <property type="protein sequence ID" value="PXW93028.1"/>
    <property type="molecule type" value="Genomic_DNA"/>
</dbReference>
<keyword evidence="3" id="KW-0819">tRNA processing</keyword>
<evidence type="ECO:0000256" key="2">
    <source>
        <dbReference type="ARBA" id="ARBA00022490"/>
    </source>
</evidence>
<comment type="caution">
    <text evidence="10">The sequence shown here is derived from an EMBL/GenBank/DDBJ whole genome shotgun (WGS) entry which is preliminary data.</text>
</comment>
<evidence type="ECO:0000256" key="7">
    <source>
        <dbReference type="ARBA" id="ARBA00023004"/>
    </source>
</evidence>
<dbReference type="FunFam" id="3.30.70.20:FF:000037">
    <property type="entry name" value="Epoxyqueuosine reductase"/>
    <property type="match status" value="1"/>
</dbReference>
<reference evidence="10 11" key="1">
    <citation type="submission" date="2018-05" db="EMBL/GenBank/DDBJ databases">
        <title>Genomic Encyclopedia of Type Strains, Phase IV (KMG-IV): sequencing the most valuable type-strain genomes for metagenomic binning, comparative biology and taxonomic classification.</title>
        <authorList>
            <person name="Goeker M."/>
        </authorList>
    </citation>
    <scope>NUCLEOTIDE SEQUENCE [LARGE SCALE GENOMIC DNA]</scope>
    <source>
        <strain evidence="10 11">DSM 22440</strain>
    </source>
</reference>
<dbReference type="InterPro" id="IPR016024">
    <property type="entry name" value="ARM-type_fold"/>
</dbReference>
<dbReference type="PANTHER" id="PTHR30002">
    <property type="entry name" value="EPOXYQUEUOSINE REDUCTASE"/>
    <property type="match status" value="1"/>
</dbReference>
<keyword evidence="1" id="KW-0004">4Fe-4S</keyword>
<dbReference type="GO" id="GO:0052693">
    <property type="term" value="F:epoxyqueuosine reductase activity"/>
    <property type="evidence" value="ECO:0007669"/>
    <property type="project" value="TreeGrafter"/>
</dbReference>
<accession>A0A2V3WK32</accession>
<keyword evidence="4" id="KW-0479">Metal-binding</keyword>
<keyword evidence="5" id="KW-0671">Queuosine biosynthesis</keyword>
<gene>
    <name evidence="10" type="ORF">DES38_101109</name>
</gene>
<dbReference type="Proteomes" id="UP000247922">
    <property type="component" value="Unassembled WGS sequence"/>
</dbReference>
<dbReference type="PROSITE" id="PS51379">
    <property type="entry name" value="4FE4S_FER_2"/>
    <property type="match status" value="1"/>
</dbReference>
<organism evidence="10 11">
    <name type="scientific">Streptohalobacillus salinus</name>
    <dbReference type="NCBI Taxonomy" id="621096"/>
    <lineage>
        <taxon>Bacteria</taxon>
        <taxon>Bacillati</taxon>
        <taxon>Bacillota</taxon>
        <taxon>Bacilli</taxon>
        <taxon>Bacillales</taxon>
        <taxon>Bacillaceae</taxon>
        <taxon>Streptohalobacillus</taxon>
    </lineage>
</organism>